<evidence type="ECO:0000256" key="1">
    <source>
        <dbReference type="SAM" id="MobiDB-lite"/>
    </source>
</evidence>
<keyword evidence="4" id="KW-1185">Reference proteome</keyword>
<dbReference type="RefSeq" id="WP_195800774.1">
    <property type="nucleotide sequence ID" value="NZ_CP061379.1"/>
</dbReference>
<reference evidence="3 4" key="1">
    <citation type="submission" date="2020-09" db="EMBL/GenBank/DDBJ databases">
        <title>Complete genomes of bradyrhizobia occurring on native shrubby legumes in Australia.</title>
        <authorList>
            <person name="Lafay B."/>
        </authorList>
    </citation>
    <scope>NUCLEOTIDE SEQUENCE [LARGE SCALE GENOMIC DNA]</scope>
    <source>
        <strain evidence="3 4">BDV5040</strain>
    </source>
</reference>
<name>A0A7S9GZR9_9BRAD</name>
<feature type="region of interest" description="Disordered" evidence="1">
    <location>
        <begin position="310"/>
        <end position="336"/>
    </location>
</feature>
<evidence type="ECO:0000256" key="2">
    <source>
        <dbReference type="SAM" id="SignalP"/>
    </source>
</evidence>
<feature type="chain" id="PRO_5032871435" evidence="2">
    <location>
        <begin position="21"/>
        <end position="418"/>
    </location>
</feature>
<organism evidence="3 4">
    <name type="scientific">Bradyrhizobium commune</name>
    <dbReference type="NCBI Taxonomy" id="83627"/>
    <lineage>
        <taxon>Bacteria</taxon>
        <taxon>Pseudomonadati</taxon>
        <taxon>Pseudomonadota</taxon>
        <taxon>Alphaproteobacteria</taxon>
        <taxon>Hyphomicrobiales</taxon>
        <taxon>Nitrobacteraceae</taxon>
        <taxon>Bradyrhizobium</taxon>
    </lineage>
</organism>
<protein>
    <submittedName>
        <fullName evidence="3">Uncharacterized protein</fullName>
    </submittedName>
</protein>
<feature type="compositionally biased region" description="Low complexity" evidence="1">
    <location>
        <begin position="317"/>
        <end position="326"/>
    </location>
</feature>
<gene>
    <name evidence="3" type="ORF">IC761_32905</name>
</gene>
<dbReference type="EMBL" id="CP061379">
    <property type="protein sequence ID" value="QPF91201.1"/>
    <property type="molecule type" value="Genomic_DNA"/>
</dbReference>
<proteinExistence type="predicted"/>
<evidence type="ECO:0000313" key="4">
    <source>
        <dbReference type="Proteomes" id="UP000594621"/>
    </source>
</evidence>
<dbReference type="KEGG" id="bcou:IC761_32905"/>
<dbReference type="Proteomes" id="UP000594621">
    <property type="component" value="Chromosome"/>
</dbReference>
<dbReference type="AlphaFoldDB" id="A0A7S9GZR9"/>
<feature type="signal peptide" evidence="2">
    <location>
        <begin position="1"/>
        <end position="20"/>
    </location>
</feature>
<keyword evidence="2" id="KW-0732">Signal</keyword>
<accession>A0A7S9GZR9</accession>
<sequence length="418" mass="45482">MRILLSVFLSVALLLNNGCAIYEMETTNRGGYIDYVLDKHWLKADSKSMRALRAFAMQVSLARIASVSAKNDSDRQLLAIRIGALTKRFTPIYLCAFENNPLAVEGAERDPCFYYDSAMVDYSTGLFDLAMIALPIDDAKKLLDAATGAAINPISIVDLLGTLLQVGKDAIKYGRVVGALYRDTVELEVQLWLATPAIDTRPPPYRVTEADVAELREIYARRNDDMPSWLAQMGALHARGLEPLPQPKFFFELAGLLNYICDLVTRDPDANNKDTCKANLPKTMPAPAVALGTSSSFRIGDMIKPVRVGGPRTIDVTKPGNNNTGGNNTGGNNAGAATTKTKLNNFELSLTKDRVAEFQTAVCVKPTGEDNVGELGSETRLAIQKALKAPDQLLSDRKGILLRTRLTDGKLKDGVACP</sequence>
<evidence type="ECO:0000313" key="3">
    <source>
        <dbReference type="EMBL" id="QPF91201.1"/>
    </source>
</evidence>